<name>S3V2F6_9LEPT</name>
<dbReference type="EMBL" id="AKWZ02000007">
    <property type="protein sequence ID" value="EPG74824.1"/>
    <property type="molecule type" value="Genomic_DNA"/>
</dbReference>
<keyword evidence="2" id="KW-1185">Reference proteome</keyword>
<dbReference type="AlphaFoldDB" id="S3V2F6"/>
<sequence length="42" mass="5060">MELPHELQNEKELQPLNFCEIRQFHRFAPAPAQEGLYVLEHR</sequence>
<accession>S3V2F6</accession>
<proteinExistence type="predicted"/>
<comment type="caution">
    <text evidence="1">The sequence shown here is derived from an EMBL/GenBank/DDBJ whole genome shotgun (WGS) entry which is preliminary data.</text>
</comment>
<reference evidence="1" key="1">
    <citation type="submission" date="2013-04" db="EMBL/GenBank/DDBJ databases">
        <authorList>
            <person name="Harkins D.M."/>
            <person name="Durkin A.S."/>
            <person name="Selengut J.D."/>
            <person name="Sanka R."/>
            <person name="DePew J."/>
            <person name="Purushe J."/>
            <person name="Ahmed A."/>
            <person name="van der Linden H."/>
            <person name="Goris M.G.A."/>
            <person name="Hartskeerl R.A."/>
            <person name="Vinetz J.M."/>
            <person name="Sutton G.G."/>
            <person name="Nelson W.C."/>
            <person name="Fouts D.E."/>
        </authorList>
    </citation>
    <scope>NUCLEOTIDE SEQUENCE [LARGE SCALE GENOMIC DNA]</scope>
    <source>
        <strain evidence="1">BUT 6</strain>
    </source>
</reference>
<gene>
    <name evidence="1" type="ORF">LEP1GSC058_1857</name>
</gene>
<protein>
    <submittedName>
        <fullName evidence="1">Uncharacterized protein</fullName>
    </submittedName>
</protein>
<evidence type="ECO:0000313" key="2">
    <source>
        <dbReference type="Proteomes" id="UP000014540"/>
    </source>
</evidence>
<organism evidence="1 2">
    <name type="scientific">Leptospira fainei serovar Hurstbridge str. BUT 6</name>
    <dbReference type="NCBI Taxonomy" id="1193011"/>
    <lineage>
        <taxon>Bacteria</taxon>
        <taxon>Pseudomonadati</taxon>
        <taxon>Spirochaetota</taxon>
        <taxon>Spirochaetia</taxon>
        <taxon>Leptospirales</taxon>
        <taxon>Leptospiraceae</taxon>
        <taxon>Leptospira</taxon>
    </lineage>
</organism>
<dbReference type="Proteomes" id="UP000014540">
    <property type="component" value="Unassembled WGS sequence"/>
</dbReference>
<evidence type="ECO:0000313" key="1">
    <source>
        <dbReference type="EMBL" id="EPG74824.1"/>
    </source>
</evidence>